<dbReference type="InterPro" id="IPR018490">
    <property type="entry name" value="cNMP-bd_dom_sf"/>
</dbReference>
<keyword evidence="1" id="KW-0805">Transcription regulation</keyword>
<gene>
    <name evidence="6" type="ORF">ABXR19_17940</name>
</gene>
<evidence type="ECO:0000259" key="4">
    <source>
        <dbReference type="PROSITE" id="PS50042"/>
    </source>
</evidence>
<dbReference type="InterPro" id="IPR036390">
    <property type="entry name" value="WH_DNA-bd_sf"/>
</dbReference>
<comment type="caution">
    <text evidence="6">The sequence shown here is derived from an EMBL/GenBank/DDBJ whole genome shotgun (WGS) entry which is preliminary data.</text>
</comment>
<proteinExistence type="predicted"/>
<keyword evidence="2" id="KW-0238">DNA-binding</keyword>
<protein>
    <submittedName>
        <fullName evidence="6">Crp/Fnr family transcriptional regulator</fullName>
    </submittedName>
</protein>
<dbReference type="InterPro" id="IPR000595">
    <property type="entry name" value="cNMP-bd_dom"/>
</dbReference>
<evidence type="ECO:0000256" key="1">
    <source>
        <dbReference type="ARBA" id="ARBA00023015"/>
    </source>
</evidence>
<keyword evidence="3" id="KW-0804">Transcription</keyword>
<dbReference type="InterPro" id="IPR014710">
    <property type="entry name" value="RmlC-like_jellyroll"/>
</dbReference>
<dbReference type="SUPFAM" id="SSF51206">
    <property type="entry name" value="cAMP-binding domain-like"/>
    <property type="match status" value="1"/>
</dbReference>
<feature type="domain" description="HTH crp-type" evidence="5">
    <location>
        <begin position="157"/>
        <end position="227"/>
    </location>
</feature>
<dbReference type="RefSeq" id="WP_354602529.1">
    <property type="nucleotide sequence ID" value="NZ_JBEWZI010000027.1"/>
</dbReference>
<name>A0ABV2TQ62_9RHOO</name>
<evidence type="ECO:0000313" key="6">
    <source>
        <dbReference type="EMBL" id="MET7016071.1"/>
    </source>
</evidence>
<dbReference type="InterPro" id="IPR012318">
    <property type="entry name" value="HTH_CRP"/>
</dbReference>
<dbReference type="Pfam" id="PF13545">
    <property type="entry name" value="HTH_Crp_2"/>
    <property type="match status" value="1"/>
</dbReference>
<evidence type="ECO:0000256" key="3">
    <source>
        <dbReference type="ARBA" id="ARBA00023163"/>
    </source>
</evidence>
<dbReference type="InterPro" id="IPR050397">
    <property type="entry name" value="Env_Response_Regulators"/>
</dbReference>
<dbReference type="Proteomes" id="UP001549691">
    <property type="component" value="Unassembled WGS sequence"/>
</dbReference>
<dbReference type="Gene3D" id="1.10.10.10">
    <property type="entry name" value="Winged helix-like DNA-binding domain superfamily/Winged helix DNA-binding domain"/>
    <property type="match status" value="1"/>
</dbReference>
<keyword evidence="7" id="KW-1185">Reference proteome</keyword>
<evidence type="ECO:0000313" key="7">
    <source>
        <dbReference type="Proteomes" id="UP001549691"/>
    </source>
</evidence>
<dbReference type="PANTHER" id="PTHR24567:SF26">
    <property type="entry name" value="REGULATORY PROTEIN YEIL"/>
    <property type="match status" value="1"/>
</dbReference>
<dbReference type="Pfam" id="PF00027">
    <property type="entry name" value="cNMP_binding"/>
    <property type="match status" value="1"/>
</dbReference>
<dbReference type="PROSITE" id="PS50042">
    <property type="entry name" value="CNMP_BINDING_3"/>
    <property type="match status" value="1"/>
</dbReference>
<dbReference type="SMART" id="SM00100">
    <property type="entry name" value="cNMP"/>
    <property type="match status" value="1"/>
</dbReference>
<evidence type="ECO:0000256" key="2">
    <source>
        <dbReference type="ARBA" id="ARBA00023125"/>
    </source>
</evidence>
<dbReference type="PROSITE" id="PS51063">
    <property type="entry name" value="HTH_CRP_2"/>
    <property type="match status" value="1"/>
</dbReference>
<dbReference type="SUPFAM" id="SSF46785">
    <property type="entry name" value="Winged helix' DNA-binding domain"/>
    <property type="match status" value="1"/>
</dbReference>
<reference evidence="6 7" key="1">
    <citation type="submission" date="2024-07" db="EMBL/GenBank/DDBJ databases">
        <title>Uliginosibacterium flavum JJ3220;KACC:17644.</title>
        <authorList>
            <person name="Kim M.K."/>
        </authorList>
    </citation>
    <scope>NUCLEOTIDE SEQUENCE [LARGE SCALE GENOMIC DNA]</scope>
    <source>
        <strain evidence="6 7">KACC:17644</strain>
    </source>
</reference>
<accession>A0ABV2TQ62</accession>
<evidence type="ECO:0000259" key="5">
    <source>
        <dbReference type="PROSITE" id="PS51063"/>
    </source>
</evidence>
<dbReference type="CDD" id="cd00038">
    <property type="entry name" value="CAP_ED"/>
    <property type="match status" value="1"/>
</dbReference>
<sequence>MFKTAGVSSFRTEHLDALQLLSLTEGVKNESLQNLAIYSQFQRFRAGVFVFDCGQTPDGVYLVMEGMVSLLAPDLEGKMHVAEVFGPGNLLGDLGLIWGSAYGVCAKTIRPSLLMKIPSAAMLKAIQNDGEFGMRIMGEHSRRIRSLLQRVGYYATDSSIARVASYLLNLPIKEVDGNECVKLPIPKHLAASLLNLSSEAFSRSLRSLKDKDLISVSKEDIVFISRQKLEDLLSNASTL</sequence>
<feature type="domain" description="Cyclic nucleotide-binding" evidence="4">
    <location>
        <begin position="23"/>
        <end position="143"/>
    </location>
</feature>
<dbReference type="PANTHER" id="PTHR24567">
    <property type="entry name" value="CRP FAMILY TRANSCRIPTIONAL REGULATORY PROTEIN"/>
    <property type="match status" value="1"/>
</dbReference>
<dbReference type="InterPro" id="IPR036388">
    <property type="entry name" value="WH-like_DNA-bd_sf"/>
</dbReference>
<dbReference type="EMBL" id="JBEWZI010000027">
    <property type="protein sequence ID" value="MET7016071.1"/>
    <property type="molecule type" value="Genomic_DNA"/>
</dbReference>
<organism evidence="6 7">
    <name type="scientific">Uliginosibacterium flavum</name>
    <dbReference type="NCBI Taxonomy" id="1396831"/>
    <lineage>
        <taxon>Bacteria</taxon>
        <taxon>Pseudomonadati</taxon>
        <taxon>Pseudomonadota</taxon>
        <taxon>Betaproteobacteria</taxon>
        <taxon>Rhodocyclales</taxon>
        <taxon>Zoogloeaceae</taxon>
        <taxon>Uliginosibacterium</taxon>
    </lineage>
</organism>
<dbReference type="Gene3D" id="2.60.120.10">
    <property type="entry name" value="Jelly Rolls"/>
    <property type="match status" value="1"/>
</dbReference>